<evidence type="ECO:0000259" key="1">
    <source>
        <dbReference type="Pfam" id="PF23227"/>
    </source>
</evidence>
<accession>A0A8T1S365</accession>
<organism evidence="2 3">
    <name type="scientific">Chelydra serpentina</name>
    <name type="common">Snapping turtle</name>
    <name type="synonym">Testudo serpentina</name>
    <dbReference type="NCBI Taxonomy" id="8475"/>
    <lineage>
        <taxon>Eukaryota</taxon>
        <taxon>Metazoa</taxon>
        <taxon>Chordata</taxon>
        <taxon>Craniata</taxon>
        <taxon>Vertebrata</taxon>
        <taxon>Euteleostomi</taxon>
        <taxon>Archelosauria</taxon>
        <taxon>Testudinata</taxon>
        <taxon>Testudines</taxon>
        <taxon>Cryptodira</taxon>
        <taxon>Durocryptodira</taxon>
        <taxon>Americhelydia</taxon>
        <taxon>Chelydroidea</taxon>
        <taxon>Chelydridae</taxon>
        <taxon>Chelydra</taxon>
    </lineage>
</organism>
<dbReference type="PANTHER" id="PTHR23120">
    <property type="entry name" value="MAESTRO-RELATED HEAT DOMAIN-CONTAINING"/>
    <property type="match status" value="1"/>
</dbReference>
<dbReference type="InterPro" id="IPR045206">
    <property type="entry name" value="Maestro_heat-like_prot"/>
</dbReference>
<dbReference type="InterPro" id="IPR016024">
    <property type="entry name" value="ARM-type_fold"/>
</dbReference>
<keyword evidence="3" id="KW-1185">Reference proteome</keyword>
<dbReference type="OrthoDB" id="10392647at2759"/>
<gene>
    <name evidence="2" type="ORF">G0U57_021095</name>
</gene>
<dbReference type="Proteomes" id="UP000765507">
    <property type="component" value="Unassembled WGS sequence"/>
</dbReference>
<evidence type="ECO:0000313" key="2">
    <source>
        <dbReference type="EMBL" id="KAG6923280.1"/>
    </source>
</evidence>
<dbReference type="PANTHER" id="PTHR23120:SF46">
    <property type="entry name" value="MAESTRO HEAT LIKE REPEAT FAMILY MEMBER 1"/>
    <property type="match status" value="1"/>
</dbReference>
<dbReference type="InterPro" id="IPR011989">
    <property type="entry name" value="ARM-like"/>
</dbReference>
<name>A0A8T1S365_CHESE</name>
<protein>
    <submittedName>
        <fullName evidence="2">Maestro heat-like repeat-containing protein family member 1</fullName>
    </submittedName>
</protein>
<feature type="non-terminal residue" evidence="2">
    <location>
        <position position="1"/>
    </location>
</feature>
<evidence type="ECO:0000313" key="3">
    <source>
        <dbReference type="Proteomes" id="UP000765507"/>
    </source>
</evidence>
<reference evidence="2 3" key="1">
    <citation type="journal article" date="2020" name="G3 (Bethesda)">
        <title>Draft Genome of the Common Snapping Turtle, Chelydra serpentina, a Model for Phenotypic Plasticity in Reptiles.</title>
        <authorList>
            <person name="Das D."/>
            <person name="Singh S.K."/>
            <person name="Bierstedt J."/>
            <person name="Erickson A."/>
            <person name="Galli G.L.J."/>
            <person name="Crossley D.A. 2nd"/>
            <person name="Rhen T."/>
        </authorList>
    </citation>
    <scope>NUCLEOTIDE SEQUENCE [LARGE SCALE GENOMIC DNA]</scope>
    <source>
        <strain evidence="2">KW</strain>
    </source>
</reference>
<proteinExistence type="predicted"/>
<dbReference type="EMBL" id="JAHGAV010000926">
    <property type="protein sequence ID" value="KAG6923280.1"/>
    <property type="molecule type" value="Genomic_DNA"/>
</dbReference>
<dbReference type="InterPro" id="IPR055406">
    <property type="entry name" value="HEAT_Maestro"/>
</dbReference>
<feature type="non-terminal residue" evidence="2">
    <location>
        <position position="166"/>
    </location>
</feature>
<sequence>KLLFSPGAMVSHPNQALKNIPQLLLPSLQAFQEGERMACTTLFAEFLGSPLLMENEPKGLRKQVMKVMLQQTEDSSIPIQRRALHGLRNAVTEFPDKVRRQRDQILGSFVRAVCESCDPHAILDAMEGLCWLLRDPKAPLKACVAIPLALQARTCFEDVSRKQGRP</sequence>
<dbReference type="GO" id="GO:0005737">
    <property type="term" value="C:cytoplasm"/>
    <property type="evidence" value="ECO:0007669"/>
    <property type="project" value="TreeGrafter"/>
</dbReference>
<comment type="caution">
    <text evidence="2">The sequence shown here is derived from an EMBL/GenBank/DDBJ whole genome shotgun (WGS) entry which is preliminary data.</text>
</comment>
<dbReference type="AlphaFoldDB" id="A0A8T1S365"/>
<feature type="domain" description="Maestro/Maestro-like HEAT-repeats" evidence="1">
    <location>
        <begin position="65"/>
        <end position="160"/>
    </location>
</feature>
<dbReference type="Pfam" id="PF23227">
    <property type="entry name" value="HEAT_MROH2B_C"/>
    <property type="match status" value="1"/>
</dbReference>
<dbReference type="Gene3D" id="1.25.10.10">
    <property type="entry name" value="Leucine-rich Repeat Variant"/>
    <property type="match status" value="1"/>
</dbReference>
<dbReference type="SUPFAM" id="SSF48371">
    <property type="entry name" value="ARM repeat"/>
    <property type="match status" value="1"/>
</dbReference>